<dbReference type="SUPFAM" id="SSF53850">
    <property type="entry name" value="Periplasmic binding protein-like II"/>
    <property type="match status" value="1"/>
</dbReference>
<proteinExistence type="predicted"/>
<comment type="caution">
    <text evidence="1">The sequence shown here is derived from an EMBL/GenBank/DDBJ whole genome shotgun (WGS) entry which is preliminary data.</text>
</comment>
<evidence type="ECO:0000313" key="1">
    <source>
        <dbReference type="EMBL" id="EQD30893.1"/>
    </source>
</evidence>
<reference evidence="1" key="2">
    <citation type="journal article" date="2014" name="ISME J.">
        <title>Microbial stratification in low pH oxic and suboxic macroscopic growths along an acid mine drainage.</title>
        <authorList>
            <person name="Mendez-Garcia C."/>
            <person name="Mesa V."/>
            <person name="Sprenger R.R."/>
            <person name="Richter M."/>
            <person name="Diez M.S."/>
            <person name="Solano J."/>
            <person name="Bargiela R."/>
            <person name="Golyshina O.V."/>
            <person name="Manteca A."/>
            <person name="Ramos J.L."/>
            <person name="Gallego J.R."/>
            <person name="Llorente I."/>
            <person name="Martins Dos Santos V.A."/>
            <person name="Jensen O.N."/>
            <person name="Pelaez A.I."/>
            <person name="Sanchez J."/>
            <person name="Ferrer M."/>
        </authorList>
    </citation>
    <scope>NUCLEOTIDE SEQUENCE</scope>
</reference>
<reference evidence="1" key="1">
    <citation type="submission" date="2013-08" db="EMBL/GenBank/DDBJ databases">
        <authorList>
            <person name="Mendez C."/>
            <person name="Richter M."/>
            <person name="Ferrer M."/>
            <person name="Sanchez J."/>
        </authorList>
    </citation>
    <scope>NUCLEOTIDE SEQUENCE</scope>
</reference>
<dbReference type="EMBL" id="AUZX01014885">
    <property type="protein sequence ID" value="EQD30893.1"/>
    <property type="molecule type" value="Genomic_DNA"/>
</dbReference>
<sequence length="60" mass="6481">MIESGQIKVNIDWDYLNSAYAASVAGKVNWKVFVPSNAKYASYYAQAISANAPDPAAARL</sequence>
<gene>
    <name evidence="1" type="ORF">B1A_20177</name>
</gene>
<protein>
    <submittedName>
        <fullName evidence="1">Uncharacterized protein</fullName>
    </submittedName>
</protein>
<feature type="non-terminal residue" evidence="1">
    <location>
        <position position="60"/>
    </location>
</feature>
<organism evidence="1">
    <name type="scientific">mine drainage metagenome</name>
    <dbReference type="NCBI Taxonomy" id="410659"/>
    <lineage>
        <taxon>unclassified sequences</taxon>
        <taxon>metagenomes</taxon>
        <taxon>ecological metagenomes</taxon>
    </lineage>
</organism>
<dbReference type="AlphaFoldDB" id="T0YCN5"/>
<name>T0YCN5_9ZZZZ</name>
<accession>T0YCN5</accession>